<dbReference type="STRING" id="29760.D7U983"/>
<dbReference type="InParanoid" id="D7U983"/>
<sequence length="46" mass="5314">MRKVAHIQSQAFHVPVALFNDLLFEFFQAEVPSGLVYKLRNSPPDR</sequence>
<evidence type="ECO:0000313" key="2">
    <source>
        <dbReference type="Proteomes" id="UP000009183"/>
    </source>
</evidence>
<dbReference type="Proteomes" id="UP000009183">
    <property type="component" value="Chromosome 18"/>
</dbReference>
<reference evidence="2" key="1">
    <citation type="journal article" date="2007" name="Nature">
        <title>The grapevine genome sequence suggests ancestral hexaploidization in major angiosperm phyla.</title>
        <authorList>
            <consortium name="The French-Italian Public Consortium for Grapevine Genome Characterization."/>
            <person name="Jaillon O."/>
            <person name="Aury J.-M."/>
            <person name="Noel B."/>
            <person name="Policriti A."/>
            <person name="Clepet C."/>
            <person name="Casagrande A."/>
            <person name="Choisne N."/>
            <person name="Aubourg S."/>
            <person name="Vitulo N."/>
            <person name="Jubin C."/>
            <person name="Vezzi A."/>
            <person name="Legeai F."/>
            <person name="Hugueney P."/>
            <person name="Dasilva C."/>
            <person name="Horner D."/>
            <person name="Mica E."/>
            <person name="Jublot D."/>
            <person name="Poulain J."/>
            <person name="Bruyere C."/>
            <person name="Billault A."/>
            <person name="Segurens B."/>
            <person name="Gouyvenoux M."/>
            <person name="Ugarte E."/>
            <person name="Cattonaro F."/>
            <person name="Anthouard V."/>
            <person name="Vico V."/>
            <person name="Del Fabbro C."/>
            <person name="Alaux M."/>
            <person name="Di Gaspero G."/>
            <person name="Dumas V."/>
            <person name="Felice N."/>
            <person name="Paillard S."/>
            <person name="Juman I."/>
            <person name="Moroldo M."/>
            <person name="Scalabrin S."/>
            <person name="Canaguier A."/>
            <person name="Le Clainche I."/>
            <person name="Malacrida G."/>
            <person name="Durand E."/>
            <person name="Pesole G."/>
            <person name="Laucou V."/>
            <person name="Chatelet P."/>
            <person name="Merdinoglu D."/>
            <person name="Delledonne M."/>
            <person name="Pezzotti M."/>
            <person name="Lecharny A."/>
            <person name="Scarpelli C."/>
            <person name="Artiguenave F."/>
            <person name="Pe M.E."/>
            <person name="Valle G."/>
            <person name="Morgante M."/>
            <person name="Caboche M."/>
            <person name="Adam-Blondon A.-F."/>
            <person name="Weissenbach J."/>
            <person name="Quetier F."/>
            <person name="Wincker P."/>
        </authorList>
    </citation>
    <scope>NUCLEOTIDE SEQUENCE [LARGE SCALE GENOMIC DNA]</scope>
    <source>
        <strain evidence="2">cv. Pinot noir / PN40024</strain>
    </source>
</reference>
<dbReference type="HOGENOM" id="CLU_3192408_0_0_1"/>
<dbReference type="AlphaFoldDB" id="D7U983"/>
<dbReference type="PaxDb" id="29760-VIT_18s0041g01190.t01"/>
<proteinExistence type="predicted"/>
<accession>D7U983</accession>
<protein>
    <submittedName>
        <fullName evidence="1">Uncharacterized protein</fullName>
    </submittedName>
</protein>
<name>D7U983_VITVI</name>
<keyword evidence="2" id="KW-1185">Reference proteome</keyword>
<dbReference type="EMBL" id="FN596744">
    <property type="protein sequence ID" value="CBI39297.3"/>
    <property type="molecule type" value="Genomic_DNA"/>
</dbReference>
<gene>
    <name evidence="1" type="ordered locus">VIT_18s0041g01190</name>
</gene>
<organism evidence="1 2">
    <name type="scientific">Vitis vinifera</name>
    <name type="common">Grape</name>
    <dbReference type="NCBI Taxonomy" id="29760"/>
    <lineage>
        <taxon>Eukaryota</taxon>
        <taxon>Viridiplantae</taxon>
        <taxon>Streptophyta</taxon>
        <taxon>Embryophyta</taxon>
        <taxon>Tracheophyta</taxon>
        <taxon>Spermatophyta</taxon>
        <taxon>Magnoliopsida</taxon>
        <taxon>eudicotyledons</taxon>
        <taxon>Gunneridae</taxon>
        <taxon>Pentapetalae</taxon>
        <taxon>rosids</taxon>
        <taxon>Vitales</taxon>
        <taxon>Vitaceae</taxon>
        <taxon>Viteae</taxon>
        <taxon>Vitis</taxon>
    </lineage>
</organism>
<evidence type="ECO:0000313" key="1">
    <source>
        <dbReference type="EMBL" id="CBI39297.3"/>
    </source>
</evidence>